<comment type="similarity">
    <text evidence="1">Belongs to the UPF0161 family.</text>
</comment>
<dbReference type="PANTHER" id="PTHR33383">
    <property type="entry name" value="MEMBRANE PROTEIN INSERTION EFFICIENCY FACTOR-RELATED"/>
    <property type="match status" value="1"/>
</dbReference>
<dbReference type="Pfam" id="PF01809">
    <property type="entry name" value="YidD"/>
    <property type="match status" value="1"/>
</dbReference>
<dbReference type="SMART" id="SM01234">
    <property type="entry name" value="Haemolytic"/>
    <property type="match status" value="1"/>
</dbReference>
<comment type="subcellular location">
    <subcellularLocation>
        <location evidence="1">Cell membrane</location>
        <topology evidence="1">Peripheral membrane protein</topology>
        <orientation evidence="1">Cytoplasmic side</orientation>
    </subcellularLocation>
</comment>
<evidence type="ECO:0000313" key="3">
    <source>
        <dbReference type="Proteomes" id="UP001597049"/>
    </source>
</evidence>
<keyword evidence="1" id="KW-1003">Cell membrane</keyword>
<name>A0ABW3GPU4_9FLAO</name>
<organism evidence="2 3">
    <name type="scientific">Psychroflexus salinarum</name>
    <dbReference type="NCBI Taxonomy" id="546024"/>
    <lineage>
        <taxon>Bacteria</taxon>
        <taxon>Pseudomonadati</taxon>
        <taxon>Bacteroidota</taxon>
        <taxon>Flavobacteriia</taxon>
        <taxon>Flavobacteriales</taxon>
        <taxon>Flavobacteriaceae</taxon>
        <taxon>Psychroflexus</taxon>
    </lineage>
</organism>
<dbReference type="PANTHER" id="PTHR33383:SF1">
    <property type="entry name" value="MEMBRANE PROTEIN INSERTION EFFICIENCY FACTOR-RELATED"/>
    <property type="match status" value="1"/>
</dbReference>
<reference evidence="3" key="1">
    <citation type="journal article" date="2019" name="Int. J. Syst. Evol. Microbiol.">
        <title>The Global Catalogue of Microorganisms (GCM) 10K type strain sequencing project: providing services to taxonomists for standard genome sequencing and annotation.</title>
        <authorList>
            <consortium name="The Broad Institute Genomics Platform"/>
            <consortium name="The Broad Institute Genome Sequencing Center for Infectious Disease"/>
            <person name="Wu L."/>
            <person name="Ma J."/>
        </authorList>
    </citation>
    <scope>NUCLEOTIDE SEQUENCE [LARGE SCALE GENOMIC DNA]</scope>
    <source>
        <strain evidence="3">CCUG 56752</strain>
    </source>
</reference>
<accession>A0ABW3GPU4</accession>
<dbReference type="RefSeq" id="WP_379657860.1">
    <property type="nucleotide sequence ID" value="NZ_JBHTIV010000009.1"/>
</dbReference>
<dbReference type="EMBL" id="JBHTIV010000009">
    <property type="protein sequence ID" value="MFD0932536.1"/>
    <property type="molecule type" value="Genomic_DNA"/>
</dbReference>
<sequence>MLRKVLIFPFTVLIKLYQWIISPLLGPSCRFQPTCSHYALEAFETHGVFRGFYLSILRISKCHPWGKSGYDPVPKLKKGSNKR</sequence>
<dbReference type="HAMAP" id="MF_00386">
    <property type="entry name" value="UPF0161_YidD"/>
    <property type="match status" value="1"/>
</dbReference>
<comment type="function">
    <text evidence="1">Could be involved in insertion of integral membrane proteins into the membrane.</text>
</comment>
<dbReference type="Proteomes" id="UP001597049">
    <property type="component" value="Unassembled WGS sequence"/>
</dbReference>
<evidence type="ECO:0000313" key="2">
    <source>
        <dbReference type="EMBL" id="MFD0932536.1"/>
    </source>
</evidence>
<comment type="caution">
    <text evidence="2">The sequence shown here is derived from an EMBL/GenBank/DDBJ whole genome shotgun (WGS) entry which is preliminary data.</text>
</comment>
<proteinExistence type="inferred from homology"/>
<protein>
    <recommendedName>
        <fullName evidence="1">Putative membrane protein insertion efficiency factor</fullName>
    </recommendedName>
</protein>
<keyword evidence="1" id="KW-0472">Membrane</keyword>
<dbReference type="NCBIfam" id="TIGR00278">
    <property type="entry name" value="membrane protein insertion efficiency factor YidD"/>
    <property type="match status" value="1"/>
</dbReference>
<gene>
    <name evidence="2" type="primary">yidD</name>
    <name evidence="2" type="ORF">ACFQ0R_08010</name>
</gene>
<dbReference type="InterPro" id="IPR002696">
    <property type="entry name" value="Membr_insert_effic_factor_YidD"/>
</dbReference>
<keyword evidence="3" id="KW-1185">Reference proteome</keyword>
<evidence type="ECO:0000256" key="1">
    <source>
        <dbReference type="HAMAP-Rule" id="MF_00386"/>
    </source>
</evidence>